<organism evidence="2 3">
    <name type="scientific">Trametes cubensis</name>
    <dbReference type="NCBI Taxonomy" id="1111947"/>
    <lineage>
        <taxon>Eukaryota</taxon>
        <taxon>Fungi</taxon>
        <taxon>Dikarya</taxon>
        <taxon>Basidiomycota</taxon>
        <taxon>Agaricomycotina</taxon>
        <taxon>Agaricomycetes</taxon>
        <taxon>Polyporales</taxon>
        <taxon>Polyporaceae</taxon>
        <taxon>Trametes</taxon>
    </lineage>
</organism>
<accession>A0AAD7U2S6</accession>
<feature type="compositionally biased region" description="Acidic residues" evidence="1">
    <location>
        <begin position="43"/>
        <end position="66"/>
    </location>
</feature>
<keyword evidence="3" id="KW-1185">Reference proteome</keyword>
<gene>
    <name evidence="2" type="ORF">ONZ51_g1316</name>
</gene>
<dbReference type="EMBL" id="JAPEVG010000018">
    <property type="protein sequence ID" value="KAJ8496031.1"/>
    <property type="molecule type" value="Genomic_DNA"/>
</dbReference>
<feature type="region of interest" description="Disordered" evidence="1">
    <location>
        <begin position="1"/>
        <end position="66"/>
    </location>
</feature>
<evidence type="ECO:0000313" key="3">
    <source>
        <dbReference type="Proteomes" id="UP001215151"/>
    </source>
</evidence>
<evidence type="ECO:0000256" key="1">
    <source>
        <dbReference type="SAM" id="MobiDB-lite"/>
    </source>
</evidence>
<evidence type="ECO:0000313" key="2">
    <source>
        <dbReference type="EMBL" id="KAJ8496031.1"/>
    </source>
</evidence>
<dbReference type="Proteomes" id="UP001215151">
    <property type="component" value="Unassembled WGS sequence"/>
</dbReference>
<protein>
    <submittedName>
        <fullName evidence="2">Uncharacterized protein</fullName>
    </submittedName>
</protein>
<dbReference type="AlphaFoldDB" id="A0AAD7U2S6"/>
<proteinExistence type="predicted"/>
<reference evidence="2" key="1">
    <citation type="submission" date="2022-11" db="EMBL/GenBank/DDBJ databases">
        <title>Genome Sequence of Cubamyces cubensis.</title>
        <authorList>
            <person name="Buettner E."/>
        </authorList>
    </citation>
    <scope>NUCLEOTIDE SEQUENCE</scope>
    <source>
        <strain evidence="2">MPL-01</strain>
    </source>
</reference>
<name>A0AAD7U2S6_9APHY</name>
<feature type="compositionally biased region" description="Acidic residues" evidence="1">
    <location>
        <begin position="17"/>
        <end position="34"/>
    </location>
</feature>
<comment type="caution">
    <text evidence="2">The sequence shown here is derived from an EMBL/GenBank/DDBJ whole genome shotgun (WGS) entry which is preliminary data.</text>
</comment>
<sequence length="66" mass="7522">MARFWSHASREPLPEAPDSDDEYGAAEQDEEGWDYDQPFSDDSSADEADPYEDGWDESDEDDDAED</sequence>